<dbReference type="AlphaFoldDB" id="A0A6M8FEN8"/>
<dbReference type="EMBL" id="CP053697">
    <property type="protein sequence ID" value="QKE63307.1"/>
    <property type="molecule type" value="Genomic_DNA"/>
</dbReference>
<evidence type="ECO:0000313" key="2">
    <source>
        <dbReference type="EMBL" id="QKE63307.1"/>
    </source>
</evidence>
<keyword evidence="3" id="KW-1185">Reference proteome</keyword>
<protein>
    <submittedName>
        <fullName evidence="2">Uncharacterized protein</fullName>
    </submittedName>
</protein>
<evidence type="ECO:0000256" key="1">
    <source>
        <dbReference type="SAM" id="SignalP"/>
    </source>
</evidence>
<keyword evidence="1" id="KW-0732">Signal</keyword>
<feature type="signal peptide" evidence="1">
    <location>
        <begin position="1"/>
        <end position="20"/>
    </location>
</feature>
<gene>
    <name evidence="2" type="ORF">HNE05_08005</name>
</gene>
<sequence>MKNTIISATLLLALIQPAFGTELTKEEREQFEQNFCGEAWAHFLPDDQKFTAENVELAALQHMNPDNRCVQNIEQKEFDRIYEEVKKSAAKSFKNSKSSFEVMVKFELTTSNPATFEMMVRDDTESNKVQLLAFKSNLEKIKNFHSNQGVIYIVFHYKIKPATSQAS</sequence>
<feature type="chain" id="PRO_5026987550" evidence="1">
    <location>
        <begin position="21"/>
        <end position="167"/>
    </location>
</feature>
<reference evidence="2" key="1">
    <citation type="submission" date="2020-07" db="EMBL/GenBank/DDBJ databases">
        <title>Nitrate ammonifying Pseudomonas campi sp. nov. isolated from German agricultural grassland.</title>
        <authorList>
            <person name="Timsy T."/>
            <person name="Ulrich A."/>
            <person name="Spanner T."/>
            <person name="Foesel B."/>
            <person name="Kolb S."/>
            <person name="Horn M.A."/>
            <person name="Behrendt U."/>
        </authorList>
    </citation>
    <scope>NUCLEOTIDE SEQUENCE</scope>
    <source>
        <strain evidence="2">S1-A32-2</strain>
    </source>
</reference>
<dbReference type="Proteomes" id="UP000501379">
    <property type="component" value="Chromosome"/>
</dbReference>
<accession>A0A6M8FEN8</accession>
<name>A0A6M8FEN8_9GAMM</name>
<organism evidence="2 3">
    <name type="scientific">Aquipseudomonas campi</name>
    <dbReference type="NCBI Taxonomy" id="2731681"/>
    <lineage>
        <taxon>Bacteria</taxon>
        <taxon>Pseudomonadati</taxon>
        <taxon>Pseudomonadota</taxon>
        <taxon>Gammaproteobacteria</taxon>
        <taxon>Pseudomonadales</taxon>
        <taxon>Pseudomonadaceae</taxon>
        <taxon>Aquipseudomonas</taxon>
    </lineage>
</organism>
<dbReference type="KEGG" id="pcam:HNE05_08005"/>
<proteinExistence type="predicted"/>
<evidence type="ECO:0000313" key="3">
    <source>
        <dbReference type="Proteomes" id="UP000501379"/>
    </source>
</evidence>
<dbReference type="RefSeq" id="WP_173206623.1">
    <property type="nucleotide sequence ID" value="NZ_CP053697.2"/>
</dbReference>